<dbReference type="EnsemblPlants" id="Bo18651s010.1">
    <property type="protein sequence ID" value="Bo18651s010.1"/>
    <property type="gene ID" value="Bo18651s010"/>
</dbReference>
<proteinExistence type="predicted"/>
<organism evidence="1 2">
    <name type="scientific">Brassica oleracea var. oleracea</name>
    <dbReference type="NCBI Taxonomy" id="109376"/>
    <lineage>
        <taxon>Eukaryota</taxon>
        <taxon>Viridiplantae</taxon>
        <taxon>Streptophyta</taxon>
        <taxon>Embryophyta</taxon>
        <taxon>Tracheophyta</taxon>
        <taxon>Spermatophyta</taxon>
        <taxon>Magnoliopsida</taxon>
        <taxon>eudicotyledons</taxon>
        <taxon>Gunneridae</taxon>
        <taxon>Pentapetalae</taxon>
        <taxon>rosids</taxon>
        <taxon>malvids</taxon>
        <taxon>Brassicales</taxon>
        <taxon>Brassicaceae</taxon>
        <taxon>Brassiceae</taxon>
        <taxon>Brassica</taxon>
    </lineage>
</organism>
<protein>
    <submittedName>
        <fullName evidence="1">Uncharacterized protein</fullName>
    </submittedName>
</protein>
<reference evidence="1" key="1">
    <citation type="journal article" date="2014" name="Genome Biol.">
        <title>Transcriptome and methylome profiling reveals relics of genome dominance in the mesopolyploid Brassica oleracea.</title>
        <authorList>
            <person name="Parkin I.A."/>
            <person name="Koh C."/>
            <person name="Tang H."/>
            <person name="Robinson S.J."/>
            <person name="Kagale S."/>
            <person name="Clarke W.E."/>
            <person name="Town C.D."/>
            <person name="Nixon J."/>
            <person name="Krishnakumar V."/>
            <person name="Bidwell S.L."/>
            <person name="Denoeud F."/>
            <person name="Belcram H."/>
            <person name="Links M.G."/>
            <person name="Just J."/>
            <person name="Clarke C."/>
            <person name="Bender T."/>
            <person name="Huebert T."/>
            <person name="Mason A.S."/>
            <person name="Pires J.C."/>
            <person name="Barker G."/>
            <person name="Moore J."/>
            <person name="Walley P.G."/>
            <person name="Manoli S."/>
            <person name="Batley J."/>
            <person name="Edwards D."/>
            <person name="Nelson M.N."/>
            <person name="Wang X."/>
            <person name="Paterson A.H."/>
            <person name="King G."/>
            <person name="Bancroft I."/>
            <person name="Chalhoub B."/>
            <person name="Sharpe A.G."/>
        </authorList>
    </citation>
    <scope>NUCLEOTIDE SEQUENCE [LARGE SCALE GENOMIC DNA]</scope>
    <source>
        <strain evidence="1">cv. TO1000</strain>
    </source>
</reference>
<reference evidence="1" key="2">
    <citation type="submission" date="2015-06" db="UniProtKB">
        <authorList>
            <consortium name="EnsemblPlants"/>
        </authorList>
    </citation>
    <scope>IDENTIFICATION</scope>
</reference>
<accession>A0A0D3A0K3</accession>
<name>A0A0D3A0K3_BRAOL</name>
<dbReference type="Proteomes" id="UP000032141">
    <property type="component" value="Unassembled WGS sequence"/>
</dbReference>
<evidence type="ECO:0000313" key="1">
    <source>
        <dbReference type="EnsemblPlants" id="Bo18651s010.1"/>
    </source>
</evidence>
<sequence>MPANQVHADLMVPPSRPYSLYTVEDILGLPGREGLPIIDPDRPDGTLWFGVDNCLATEVTETIKGYFSMAHPNWKSTPIYIRRTWFKIYAVSFY</sequence>
<evidence type="ECO:0000313" key="2">
    <source>
        <dbReference type="Proteomes" id="UP000032141"/>
    </source>
</evidence>
<dbReference type="Gramene" id="Bo18651s010.1">
    <property type="protein sequence ID" value="Bo18651s010.1"/>
    <property type="gene ID" value="Bo18651s010"/>
</dbReference>
<dbReference type="AlphaFoldDB" id="A0A0D3A0K3"/>
<dbReference type="HOGENOM" id="CLU_033858_6_0_1"/>
<keyword evidence="2" id="KW-1185">Reference proteome</keyword>